<dbReference type="FunFam" id="3.30.530.20:FF:000064">
    <property type="entry name" value="Lachrymatory-factor synthase"/>
    <property type="match status" value="1"/>
</dbReference>
<dbReference type="Pfam" id="PF10604">
    <property type="entry name" value="Polyketide_cyc2"/>
    <property type="match status" value="1"/>
</dbReference>
<evidence type="ECO:0000313" key="1">
    <source>
        <dbReference type="EMBL" id="KDO79855.1"/>
    </source>
</evidence>
<dbReference type="EMBL" id="KK784877">
    <property type="protein sequence ID" value="KDO79855.1"/>
    <property type="molecule type" value="Genomic_DNA"/>
</dbReference>
<keyword evidence="2" id="KW-1185">Reference proteome</keyword>
<dbReference type="GO" id="GO:0004864">
    <property type="term" value="F:protein phosphatase inhibitor activity"/>
    <property type="evidence" value="ECO:0007669"/>
    <property type="project" value="UniProtKB-ARBA"/>
</dbReference>
<evidence type="ECO:0000313" key="2">
    <source>
        <dbReference type="Proteomes" id="UP000027120"/>
    </source>
</evidence>
<dbReference type="Proteomes" id="UP000027120">
    <property type="component" value="Unassembled WGS sequence"/>
</dbReference>
<dbReference type="InterPro" id="IPR019587">
    <property type="entry name" value="Polyketide_cyclase/dehydratase"/>
</dbReference>
<dbReference type="SMR" id="A0A067GMF4"/>
<accession>A0A067GMF4</accession>
<proteinExistence type="predicted"/>
<dbReference type="InterPro" id="IPR053249">
    <property type="entry name" value="LFS"/>
</dbReference>
<dbReference type="eggNOG" id="ENOG502S1EM">
    <property type="taxonomic scope" value="Eukaryota"/>
</dbReference>
<dbReference type="PANTHER" id="PTHR33789">
    <property type="entry name" value="LACHRYMATORY-FACTOR SYNTHASE"/>
    <property type="match status" value="1"/>
</dbReference>
<dbReference type="SUPFAM" id="SSF55961">
    <property type="entry name" value="Bet v1-like"/>
    <property type="match status" value="1"/>
</dbReference>
<dbReference type="OrthoDB" id="1929286at2759"/>
<dbReference type="PaxDb" id="2711-XP_006476021.1"/>
<dbReference type="Gene3D" id="3.30.530.20">
    <property type="match status" value="1"/>
</dbReference>
<gene>
    <name evidence="1" type="ORF">CISIN_1g030759mg</name>
</gene>
<dbReference type="PANTHER" id="PTHR33789:SF11">
    <property type="entry name" value="OS05G0202300 PROTEIN"/>
    <property type="match status" value="1"/>
</dbReference>
<evidence type="ECO:0008006" key="3">
    <source>
        <dbReference type="Google" id="ProtNLM"/>
    </source>
</evidence>
<sequence>MAEEQLSKWKGKESIESASITAEQVWACLEDFCNAHKWLPNLDTCYLVEGVPGQPGLVRYCASSKSDGHEVTIRWVKEKLILMDPIQRWLSYEVTDNNLGIKSYVATIKVFPINFDNGMKGCRIEWSYVADPFEGWKFEDFASHIDYSLKFMTKKMEHASLLMGQNLSTSAT</sequence>
<reference evidence="1 2" key="1">
    <citation type="submission" date="2014-04" db="EMBL/GenBank/DDBJ databases">
        <authorList>
            <consortium name="International Citrus Genome Consortium"/>
            <person name="Gmitter F."/>
            <person name="Chen C."/>
            <person name="Farmerie W."/>
            <person name="Harkins T."/>
            <person name="Desany B."/>
            <person name="Mohiuddin M."/>
            <person name="Kodira C."/>
            <person name="Borodovsky M."/>
            <person name="Lomsadze A."/>
            <person name="Burns P."/>
            <person name="Jenkins J."/>
            <person name="Prochnik S."/>
            <person name="Shu S."/>
            <person name="Chapman J."/>
            <person name="Pitluck S."/>
            <person name="Schmutz J."/>
            <person name="Rokhsar D."/>
        </authorList>
    </citation>
    <scope>NUCLEOTIDE SEQUENCE</scope>
</reference>
<protein>
    <recommendedName>
        <fullName evidence="3">Bet v I/Major latex protein domain-containing protein</fullName>
    </recommendedName>
</protein>
<name>A0A067GMF4_CITSI</name>
<organism evidence="1 2">
    <name type="scientific">Citrus sinensis</name>
    <name type="common">Sweet orange</name>
    <name type="synonym">Citrus aurantium var. sinensis</name>
    <dbReference type="NCBI Taxonomy" id="2711"/>
    <lineage>
        <taxon>Eukaryota</taxon>
        <taxon>Viridiplantae</taxon>
        <taxon>Streptophyta</taxon>
        <taxon>Embryophyta</taxon>
        <taxon>Tracheophyta</taxon>
        <taxon>Spermatophyta</taxon>
        <taxon>Magnoliopsida</taxon>
        <taxon>eudicotyledons</taxon>
        <taxon>Gunneridae</taxon>
        <taxon>Pentapetalae</taxon>
        <taxon>rosids</taxon>
        <taxon>malvids</taxon>
        <taxon>Sapindales</taxon>
        <taxon>Rutaceae</taxon>
        <taxon>Aurantioideae</taxon>
        <taxon>Citrus</taxon>
    </lineage>
</organism>
<dbReference type="InterPro" id="IPR023393">
    <property type="entry name" value="START-like_dom_sf"/>
</dbReference>
<dbReference type="AlphaFoldDB" id="A0A067GMF4"/>
<dbReference type="KEGG" id="cit:102628426"/>
<dbReference type="CDD" id="cd07821">
    <property type="entry name" value="PYR_PYL_RCAR_like"/>
    <property type="match status" value="1"/>
</dbReference>